<dbReference type="Gene3D" id="3.40.50.2000">
    <property type="entry name" value="Glycogen Phosphorylase B"/>
    <property type="match status" value="2"/>
</dbReference>
<dbReference type="PANTHER" id="PTHR12526:SF510">
    <property type="entry name" value="D-INOSITOL 3-PHOSPHATE GLYCOSYLTRANSFERASE"/>
    <property type="match status" value="1"/>
</dbReference>
<keyword evidence="2 4" id="KW-0808">Transferase</keyword>
<feature type="domain" description="Glycosyl transferase family 1" evidence="3">
    <location>
        <begin position="1"/>
        <end position="149"/>
    </location>
</feature>
<dbReference type="Proteomes" id="UP000230837">
    <property type="component" value="Unassembled WGS sequence"/>
</dbReference>
<dbReference type="InterPro" id="IPR001296">
    <property type="entry name" value="Glyco_trans_1"/>
</dbReference>
<dbReference type="SUPFAM" id="SSF53756">
    <property type="entry name" value="UDP-Glycosyltransferase/glycogen phosphorylase"/>
    <property type="match status" value="1"/>
</dbReference>
<reference evidence="5" key="1">
    <citation type="submission" date="2017-09" db="EMBL/GenBank/DDBJ databases">
        <title>Depth-based differentiation of microbial function through sediment-hosted aquifers and enrichment of novel symbionts in the deep terrestrial subsurface.</title>
        <authorList>
            <person name="Probst A.J."/>
            <person name="Ladd B."/>
            <person name="Jarett J.K."/>
            <person name="Geller-Mcgrath D.E."/>
            <person name="Sieber C.M.K."/>
            <person name="Emerson J.B."/>
            <person name="Anantharaman K."/>
            <person name="Thomas B.C."/>
            <person name="Malmstrom R."/>
            <person name="Stieglmeier M."/>
            <person name="Klingl A."/>
            <person name="Woyke T."/>
            <person name="Ryan C.M."/>
            <person name="Banfield J.F."/>
        </authorList>
    </citation>
    <scope>NUCLEOTIDE SEQUENCE [LARGE SCALE GENOMIC DNA]</scope>
</reference>
<dbReference type="Pfam" id="PF00534">
    <property type="entry name" value="Glycos_transf_1"/>
    <property type="match status" value="1"/>
</dbReference>
<keyword evidence="1" id="KW-0328">Glycosyltransferase</keyword>
<comment type="caution">
    <text evidence="4">The sequence shown here is derived from an EMBL/GenBank/DDBJ whole genome shotgun (WGS) entry which is preliminary data.</text>
</comment>
<dbReference type="GO" id="GO:0016757">
    <property type="term" value="F:glycosyltransferase activity"/>
    <property type="evidence" value="ECO:0007669"/>
    <property type="project" value="UniProtKB-KW"/>
</dbReference>
<protein>
    <submittedName>
        <fullName evidence="4">4-alpha-glucanotransferase</fullName>
    </submittedName>
</protein>
<dbReference type="EMBL" id="PFHR01000053">
    <property type="protein sequence ID" value="PIW97197.1"/>
    <property type="molecule type" value="Genomic_DNA"/>
</dbReference>
<accession>A0A2M7IPG7</accession>
<name>A0A2M7IPG7_9BACT</name>
<evidence type="ECO:0000256" key="1">
    <source>
        <dbReference type="ARBA" id="ARBA00022676"/>
    </source>
</evidence>
<gene>
    <name evidence="4" type="ORF">COZ82_00855</name>
</gene>
<dbReference type="AlphaFoldDB" id="A0A2M7IPG7"/>
<evidence type="ECO:0000313" key="5">
    <source>
        <dbReference type="Proteomes" id="UP000230837"/>
    </source>
</evidence>
<evidence type="ECO:0000256" key="2">
    <source>
        <dbReference type="ARBA" id="ARBA00022679"/>
    </source>
</evidence>
<proteinExistence type="predicted"/>
<dbReference type="PANTHER" id="PTHR12526">
    <property type="entry name" value="GLYCOSYLTRANSFERASE"/>
    <property type="match status" value="1"/>
</dbReference>
<evidence type="ECO:0000259" key="3">
    <source>
        <dbReference type="Pfam" id="PF00534"/>
    </source>
</evidence>
<feature type="non-terminal residue" evidence="4">
    <location>
        <position position="1"/>
    </location>
</feature>
<organism evidence="4 5">
    <name type="scientific">Candidatus Kaiserbacteria bacterium CG_4_8_14_3_um_filter_38_9</name>
    <dbReference type="NCBI Taxonomy" id="1974599"/>
    <lineage>
        <taxon>Bacteria</taxon>
        <taxon>Candidatus Kaiseribacteriota</taxon>
    </lineage>
</organism>
<evidence type="ECO:0000313" key="4">
    <source>
        <dbReference type="EMBL" id="PIW97197.1"/>
    </source>
</evidence>
<sequence>LYHGRITIQKGVDYFVRAARMVIDVDPNVVFVISGWGDMQNQIVEQVGKMGLSGQVIFAGALWEEERDRMYQTADLVVMPSVSEPFGLVPLEAILHGAPSLVSKQSGVVEVMTHVLKVDFWDVEEMANQILAVLRYEALGKQLREYGRQEINRLSWSEAAKKIYQLYRNLVNYIHS</sequence>
<dbReference type="CDD" id="cd03801">
    <property type="entry name" value="GT4_PimA-like"/>
    <property type="match status" value="1"/>
</dbReference>